<dbReference type="Gene3D" id="2.120.10.80">
    <property type="entry name" value="Kelch-type beta propeller"/>
    <property type="match status" value="1"/>
</dbReference>
<dbReference type="SUPFAM" id="SSF50965">
    <property type="entry name" value="Galactose oxidase, central domain"/>
    <property type="match status" value="1"/>
</dbReference>
<reference evidence="3" key="1">
    <citation type="journal article" date="2010" name="Science">
        <title>Plasticity of animal genome architecture unmasked by rapid evolution of a pelagic tunicate.</title>
        <authorList>
            <person name="Denoeud F."/>
            <person name="Henriet S."/>
            <person name="Mungpakdee S."/>
            <person name="Aury J.M."/>
            <person name="Da Silva C."/>
            <person name="Brinkmann H."/>
            <person name="Mikhaleva J."/>
            <person name="Olsen L.C."/>
            <person name="Jubin C."/>
            <person name="Canestro C."/>
            <person name="Bouquet J.M."/>
            <person name="Danks G."/>
            <person name="Poulain J."/>
            <person name="Campsteijn C."/>
            <person name="Adamski M."/>
            <person name="Cross I."/>
            <person name="Yadetie F."/>
            <person name="Muffato M."/>
            <person name="Louis A."/>
            <person name="Butcher S."/>
            <person name="Tsagkogeorga G."/>
            <person name="Konrad A."/>
            <person name="Singh S."/>
            <person name="Jensen M.F."/>
            <person name="Cong E.H."/>
            <person name="Eikeseth-Otteraa H."/>
            <person name="Noel B."/>
            <person name="Anthouard V."/>
            <person name="Porcel B.M."/>
            <person name="Kachouri-Lafond R."/>
            <person name="Nishino A."/>
            <person name="Ugolini M."/>
            <person name="Chourrout P."/>
            <person name="Nishida H."/>
            <person name="Aasland R."/>
            <person name="Huzurbazar S."/>
            <person name="Westhof E."/>
            <person name="Delsuc F."/>
            <person name="Lehrach H."/>
            <person name="Reinhardt R."/>
            <person name="Weissenbach J."/>
            <person name="Roy S.W."/>
            <person name="Artiguenave F."/>
            <person name="Postlethwait J.H."/>
            <person name="Manak J.R."/>
            <person name="Thompson E.M."/>
            <person name="Jaillon O."/>
            <person name="Du Pasquier L."/>
            <person name="Boudinot P."/>
            <person name="Liberles D.A."/>
            <person name="Volff J.N."/>
            <person name="Philippe H."/>
            <person name="Lenhard B."/>
            <person name="Roest Crollius H."/>
            <person name="Wincker P."/>
            <person name="Chourrout D."/>
        </authorList>
    </citation>
    <scope>NUCLEOTIDE SEQUENCE [LARGE SCALE GENOMIC DNA]</scope>
</reference>
<dbReference type="Proteomes" id="UP000001307">
    <property type="component" value="Unassembled WGS sequence"/>
</dbReference>
<dbReference type="EMBL" id="FN653327">
    <property type="protein sequence ID" value="CBY14684.1"/>
    <property type="molecule type" value="Genomic_DNA"/>
</dbReference>
<dbReference type="InParanoid" id="E4XYG2"/>
<evidence type="ECO:0000256" key="2">
    <source>
        <dbReference type="SAM" id="SignalP"/>
    </source>
</evidence>
<keyword evidence="2" id="KW-0732">Signal</keyword>
<protein>
    <submittedName>
        <fullName evidence="3">Uncharacterized protein</fullName>
    </submittedName>
</protein>
<accession>E4XYG2</accession>
<keyword evidence="4" id="KW-1185">Reference proteome</keyword>
<feature type="signal peptide" evidence="2">
    <location>
        <begin position="1"/>
        <end position="16"/>
    </location>
</feature>
<keyword evidence="1" id="KW-0175">Coiled coil</keyword>
<feature type="coiled-coil region" evidence="1">
    <location>
        <begin position="19"/>
        <end position="84"/>
    </location>
</feature>
<name>E4XYG2_OIKDI</name>
<dbReference type="AlphaFoldDB" id="E4XYG2"/>
<evidence type="ECO:0000256" key="1">
    <source>
        <dbReference type="SAM" id="Coils"/>
    </source>
</evidence>
<dbReference type="InterPro" id="IPR015915">
    <property type="entry name" value="Kelch-typ_b-propeller"/>
</dbReference>
<sequence>MNFLVFGIFLIEFCSAWRCTREKARIKELFRENEELKIERDELAAGQDCSIYFDEIEEINDENDVRLKLENEKLRRKLEDASSTEPTPTETETSNERLFVKFLVIPDFYDSSYLIKKDGSTSAATISAPTYDFTEYVKHALVKGQLYIFGGASDNKKIARLDGCRFNELSARLNEDRGYSSEALSINSGSLALICFGYNDKSCETFDGTTAATTFSATWTHYYGGLGMYRNQPATVGCFTAKHIKAETLSSTGWSDLPDFPMRIYSHSIVGLDNESMLLFGGQISGQSPTGIWQLKNDQWNKIGQLAKSASYGSAFYSGRSIYYFGYSSIQRIDLNAEEELEKVEFIGKPPKSSFHPVLFATTPDYCV</sequence>
<feature type="chain" id="PRO_5003190644" evidence="2">
    <location>
        <begin position="17"/>
        <end position="368"/>
    </location>
</feature>
<dbReference type="InterPro" id="IPR011043">
    <property type="entry name" value="Gal_Oxase/kelch_b-propeller"/>
</dbReference>
<evidence type="ECO:0000313" key="4">
    <source>
        <dbReference type="Proteomes" id="UP000001307"/>
    </source>
</evidence>
<organism evidence="3">
    <name type="scientific">Oikopleura dioica</name>
    <name type="common">Tunicate</name>
    <dbReference type="NCBI Taxonomy" id="34765"/>
    <lineage>
        <taxon>Eukaryota</taxon>
        <taxon>Metazoa</taxon>
        <taxon>Chordata</taxon>
        <taxon>Tunicata</taxon>
        <taxon>Appendicularia</taxon>
        <taxon>Copelata</taxon>
        <taxon>Oikopleuridae</taxon>
        <taxon>Oikopleura</taxon>
    </lineage>
</organism>
<evidence type="ECO:0000313" key="3">
    <source>
        <dbReference type="EMBL" id="CBY14684.1"/>
    </source>
</evidence>
<proteinExistence type="predicted"/>
<gene>
    <name evidence="3" type="ORF">GSOID_T00009740001</name>
</gene>